<feature type="region of interest" description="Disordered" evidence="1">
    <location>
        <begin position="443"/>
        <end position="467"/>
    </location>
</feature>
<sequence length="467" mass="52336">MSNANTGQVTVGGSGSNAQDPTKTSSSLRATTVDNVVRGGAYPSDVVEWYESEEKCKQRLQRYLNLARGADSKGATDDGSELSLVQLNVLALVAQFNGLLTPGLSQDHLKLANWAEAHAVRIRKGYQEQEETQGHLLTSAFWILPAWAFKVGAFSEIFFSACSKIVEQTVTNMRDSYSGGQFTRSDLVVLQDKTRNPEKNGGASESLTFSLVMCMSSRSAAYLRHYYKQHSSETVAQREDNPIAQPYVTLSEFMEWRESRIQYIVEECYGTRWIQFYKTDSLFRNWLKEKLVRFKTAGLESAILNGDFESLLVLNITAMVASRYKLLDQPGEYPDLCRYVGERRKFILAEKCPREENFRGCYLWIIPALVFGGPFEEDFEEACTEIISFTVEQHPQDSSSTVSLKFENLHKDDGFRTAGVLKLSGIPGCIVDELENKCQNYISSPANRASPPPKLTLPGSRSKSSNL</sequence>
<proteinExistence type="predicted"/>
<evidence type="ECO:0000313" key="2">
    <source>
        <dbReference type="EMBL" id="RPA75303.1"/>
    </source>
</evidence>
<name>A0A3N4HNA3_ASCIM</name>
<gene>
    <name evidence="2" type="ORF">BJ508DRAFT_332269</name>
</gene>
<accession>A0A3N4HNA3</accession>
<feature type="compositionally biased region" description="Polar residues" evidence="1">
    <location>
        <begin position="16"/>
        <end position="31"/>
    </location>
</feature>
<feature type="region of interest" description="Disordered" evidence="1">
    <location>
        <begin position="1"/>
        <end position="31"/>
    </location>
</feature>
<organism evidence="2 3">
    <name type="scientific">Ascobolus immersus RN42</name>
    <dbReference type="NCBI Taxonomy" id="1160509"/>
    <lineage>
        <taxon>Eukaryota</taxon>
        <taxon>Fungi</taxon>
        <taxon>Dikarya</taxon>
        <taxon>Ascomycota</taxon>
        <taxon>Pezizomycotina</taxon>
        <taxon>Pezizomycetes</taxon>
        <taxon>Pezizales</taxon>
        <taxon>Ascobolaceae</taxon>
        <taxon>Ascobolus</taxon>
    </lineage>
</organism>
<evidence type="ECO:0000256" key="1">
    <source>
        <dbReference type="SAM" id="MobiDB-lite"/>
    </source>
</evidence>
<protein>
    <submittedName>
        <fullName evidence="2">Uncharacterized protein</fullName>
    </submittedName>
</protein>
<dbReference type="AlphaFoldDB" id="A0A3N4HNA3"/>
<keyword evidence="3" id="KW-1185">Reference proteome</keyword>
<reference evidence="2 3" key="1">
    <citation type="journal article" date="2018" name="Nat. Ecol. Evol.">
        <title>Pezizomycetes genomes reveal the molecular basis of ectomycorrhizal truffle lifestyle.</title>
        <authorList>
            <person name="Murat C."/>
            <person name="Payen T."/>
            <person name="Noel B."/>
            <person name="Kuo A."/>
            <person name="Morin E."/>
            <person name="Chen J."/>
            <person name="Kohler A."/>
            <person name="Krizsan K."/>
            <person name="Balestrini R."/>
            <person name="Da Silva C."/>
            <person name="Montanini B."/>
            <person name="Hainaut M."/>
            <person name="Levati E."/>
            <person name="Barry K.W."/>
            <person name="Belfiori B."/>
            <person name="Cichocki N."/>
            <person name="Clum A."/>
            <person name="Dockter R.B."/>
            <person name="Fauchery L."/>
            <person name="Guy J."/>
            <person name="Iotti M."/>
            <person name="Le Tacon F."/>
            <person name="Lindquist E.A."/>
            <person name="Lipzen A."/>
            <person name="Malagnac F."/>
            <person name="Mello A."/>
            <person name="Molinier V."/>
            <person name="Miyauchi S."/>
            <person name="Poulain J."/>
            <person name="Riccioni C."/>
            <person name="Rubini A."/>
            <person name="Sitrit Y."/>
            <person name="Splivallo R."/>
            <person name="Traeger S."/>
            <person name="Wang M."/>
            <person name="Zifcakova L."/>
            <person name="Wipf D."/>
            <person name="Zambonelli A."/>
            <person name="Paolocci F."/>
            <person name="Nowrousian M."/>
            <person name="Ottonello S."/>
            <person name="Baldrian P."/>
            <person name="Spatafora J.W."/>
            <person name="Henrissat B."/>
            <person name="Nagy L.G."/>
            <person name="Aury J.M."/>
            <person name="Wincker P."/>
            <person name="Grigoriev I.V."/>
            <person name="Bonfante P."/>
            <person name="Martin F.M."/>
        </authorList>
    </citation>
    <scope>NUCLEOTIDE SEQUENCE [LARGE SCALE GENOMIC DNA]</scope>
    <source>
        <strain evidence="2 3">RN42</strain>
    </source>
</reference>
<dbReference type="EMBL" id="ML119767">
    <property type="protein sequence ID" value="RPA75303.1"/>
    <property type="molecule type" value="Genomic_DNA"/>
</dbReference>
<evidence type="ECO:0000313" key="3">
    <source>
        <dbReference type="Proteomes" id="UP000275078"/>
    </source>
</evidence>
<dbReference type="Proteomes" id="UP000275078">
    <property type="component" value="Unassembled WGS sequence"/>
</dbReference>